<dbReference type="AlphaFoldDB" id="D9WNE6"/>
<evidence type="ECO:0000313" key="3">
    <source>
        <dbReference type="Proteomes" id="UP000003963"/>
    </source>
</evidence>
<sequence>MRAALRGGARREPPGGIVTYATDRLHEEIAYIAYHFHWSLEDILDLEHGDRRRYAREIASLVTRATEGFGTAGA</sequence>
<organism evidence="2 3">
    <name type="scientific">Streptomyces himastatinicus ATCC 53653</name>
    <dbReference type="NCBI Taxonomy" id="457427"/>
    <lineage>
        <taxon>Bacteria</taxon>
        <taxon>Bacillati</taxon>
        <taxon>Actinomycetota</taxon>
        <taxon>Actinomycetes</taxon>
        <taxon>Kitasatosporales</taxon>
        <taxon>Streptomycetaceae</taxon>
        <taxon>Streptomyces</taxon>
        <taxon>Streptomyces violaceusniger group</taxon>
    </lineage>
</organism>
<keyword evidence="3" id="KW-1185">Reference proteome</keyword>
<accession>D9WNE6</accession>
<evidence type="ECO:0000313" key="2">
    <source>
        <dbReference type="EMBL" id="EFL23843.1"/>
    </source>
</evidence>
<dbReference type="EMBL" id="GG657754">
    <property type="protein sequence ID" value="EFL23843.1"/>
    <property type="molecule type" value="Genomic_DNA"/>
</dbReference>
<proteinExistence type="predicted"/>
<reference evidence="2 3" key="1">
    <citation type="submission" date="2009-02" db="EMBL/GenBank/DDBJ databases">
        <title>Annotation of Streptomyces hygroscopicus strain ATCC 53653.</title>
        <authorList>
            <consortium name="The Broad Institute Genome Sequencing Platform"/>
            <consortium name="Broad Institute Microbial Sequencing Center"/>
            <person name="Fischbach M."/>
            <person name="Godfrey P."/>
            <person name="Ward D."/>
            <person name="Young S."/>
            <person name="Zeng Q."/>
            <person name="Koehrsen M."/>
            <person name="Alvarado L."/>
            <person name="Berlin A.M."/>
            <person name="Bochicchio J."/>
            <person name="Borenstein D."/>
            <person name="Chapman S.B."/>
            <person name="Chen Z."/>
            <person name="Engels R."/>
            <person name="Freedman E."/>
            <person name="Gellesch M."/>
            <person name="Goldberg J."/>
            <person name="Griggs A."/>
            <person name="Gujja S."/>
            <person name="Heilman E.R."/>
            <person name="Heiman D.I."/>
            <person name="Hepburn T.A."/>
            <person name="Howarth C."/>
            <person name="Jen D."/>
            <person name="Larson L."/>
            <person name="Lewis B."/>
            <person name="Mehta T."/>
            <person name="Park D."/>
            <person name="Pearson M."/>
            <person name="Richards J."/>
            <person name="Roberts A."/>
            <person name="Saif S."/>
            <person name="Shea T.D."/>
            <person name="Shenoy N."/>
            <person name="Sisk P."/>
            <person name="Stolte C."/>
            <person name="Sykes S.N."/>
            <person name="Thomson T."/>
            <person name="Walk T."/>
            <person name="White J."/>
            <person name="Yandava C."/>
            <person name="Straight P."/>
            <person name="Clardy J."/>
            <person name="Hung D."/>
            <person name="Kolter R."/>
            <person name="Mekalanos J."/>
            <person name="Walker S."/>
            <person name="Walsh C.T."/>
            <person name="Wieland-Brown L.C."/>
            <person name="Haas B."/>
            <person name="Nusbaum C."/>
            <person name="Birren B."/>
        </authorList>
    </citation>
    <scope>NUCLEOTIDE SEQUENCE [LARGE SCALE GENOMIC DNA]</scope>
    <source>
        <strain evidence="2 3">ATCC 53653</strain>
    </source>
</reference>
<gene>
    <name evidence="2" type="ORF">SSOG_03557</name>
</gene>
<dbReference type="Proteomes" id="UP000003963">
    <property type="component" value="Unassembled WGS sequence"/>
</dbReference>
<feature type="domain" description="DUF6760" evidence="1">
    <location>
        <begin position="20"/>
        <end position="69"/>
    </location>
</feature>
<dbReference type="InterPro" id="IPR046648">
    <property type="entry name" value="DUF6760"/>
</dbReference>
<protein>
    <recommendedName>
        <fullName evidence="1">DUF6760 domain-containing protein</fullName>
    </recommendedName>
</protein>
<evidence type="ECO:0000259" key="1">
    <source>
        <dbReference type="Pfam" id="PF20546"/>
    </source>
</evidence>
<dbReference type="HOGENOM" id="CLU_201963_0_0_11"/>
<dbReference type="Pfam" id="PF20546">
    <property type="entry name" value="DUF6760"/>
    <property type="match status" value="1"/>
</dbReference>
<dbReference type="STRING" id="457427.SSOG_03557"/>
<name>D9WNE6_9ACTN</name>